<dbReference type="GO" id="GO:0005759">
    <property type="term" value="C:mitochondrial matrix"/>
    <property type="evidence" value="ECO:0007669"/>
    <property type="project" value="UniProtKB-SubCell"/>
</dbReference>
<accession>A0AAN6QNY8</accession>
<keyword evidence="4 7" id="KW-0418">Kinase</keyword>
<dbReference type="Proteomes" id="UP001168146">
    <property type="component" value="Unassembled WGS sequence"/>
</dbReference>
<feature type="domain" description="Histidine kinase/HSP90-like ATPase" evidence="9">
    <location>
        <begin position="176"/>
        <end position="325"/>
    </location>
</feature>
<evidence type="ECO:0000313" key="12">
    <source>
        <dbReference type="EMBL" id="KAK0975415.1"/>
    </source>
</evidence>
<evidence type="ECO:0000256" key="2">
    <source>
        <dbReference type="ARBA" id="ARBA00022679"/>
    </source>
</evidence>
<evidence type="ECO:0000259" key="9">
    <source>
        <dbReference type="Pfam" id="PF02518"/>
    </source>
</evidence>
<gene>
    <name evidence="12" type="primary">PKP2_2</name>
    <name evidence="11" type="ORF">LTR82_016710</name>
    <name evidence="12" type="ORF">LTR91_014005</name>
</gene>
<dbReference type="Gene3D" id="3.30.565.10">
    <property type="entry name" value="Histidine kinase-like ATPase, C-terminal domain"/>
    <property type="match status" value="1"/>
</dbReference>
<dbReference type="EMBL" id="JASUXU010000111">
    <property type="protein sequence ID" value="KAK0305702.1"/>
    <property type="molecule type" value="Genomic_DNA"/>
</dbReference>
<dbReference type="InterPro" id="IPR039028">
    <property type="entry name" value="BCKD/PDK"/>
</dbReference>
<dbReference type="GO" id="GO:0004740">
    <property type="term" value="F:pyruvate dehydrogenase (acetyl-transferring) kinase activity"/>
    <property type="evidence" value="ECO:0007669"/>
    <property type="project" value="TreeGrafter"/>
</dbReference>
<feature type="domain" description="Branched-chain alpha-ketoacid dehydrogenase kinase/Pyruvate dehydrogenase kinase N-terminal" evidence="10">
    <location>
        <begin position="1"/>
        <end position="128"/>
    </location>
</feature>
<keyword evidence="6 7" id="KW-0496">Mitochondrion</keyword>
<organism evidence="12 13">
    <name type="scientific">Friedmanniomyces endolithicus</name>
    <dbReference type="NCBI Taxonomy" id="329885"/>
    <lineage>
        <taxon>Eukaryota</taxon>
        <taxon>Fungi</taxon>
        <taxon>Dikarya</taxon>
        <taxon>Ascomycota</taxon>
        <taxon>Pezizomycotina</taxon>
        <taxon>Dothideomycetes</taxon>
        <taxon>Dothideomycetidae</taxon>
        <taxon>Mycosphaerellales</taxon>
        <taxon>Teratosphaeriaceae</taxon>
        <taxon>Friedmanniomyces</taxon>
    </lineage>
</organism>
<dbReference type="GO" id="GO:0005524">
    <property type="term" value="F:ATP binding"/>
    <property type="evidence" value="ECO:0007669"/>
    <property type="project" value="UniProtKB-UniRule"/>
</dbReference>
<evidence type="ECO:0000313" key="11">
    <source>
        <dbReference type="EMBL" id="KAK0305702.1"/>
    </source>
</evidence>
<dbReference type="Pfam" id="PF10436">
    <property type="entry name" value="BCDHK_Adom3"/>
    <property type="match status" value="1"/>
</dbReference>
<dbReference type="EMBL" id="JAUJLE010000146">
    <property type="protein sequence ID" value="KAK0975415.1"/>
    <property type="molecule type" value="Genomic_DNA"/>
</dbReference>
<name>A0AAN6QNY8_9PEZI</name>
<evidence type="ECO:0000256" key="1">
    <source>
        <dbReference type="ARBA" id="ARBA00006155"/>
    </source>
</evidence>
<dbReference type="InterPro" id="IPR036784">
    <property type="entry name" value="AK/P_DHK_N_sf"/>
</dbReference>
<feature type="compositionally biased region" description="Basic and acidic residues" evidence="8">
    <location>
        <begin position="664"/>
        <end position="682"/>
    </location>
</feature>
<dbReference type="InterPro" id="IPR018955">
    <property type="entry name" value="BCDHK/PDK_N"/>
</dbReference>
<protein>
    <recommendedName>
        <fullName evidence="7">Protein-serine/threonine kinase</fullName>
        <ecNumber evidence="7">2.7.11.-</ecNumber>
    </recommendedName>
</protein>
<evidence type="ECO:0000256" key="3">
    <source>
        <dbReference type="ARBA" id="ARBA00022741"/>
    </source>
</evidence>
<evidence type="ECO:0000256" key="4">
    <source>
        <dbReference type="ARBA" id="ARBA00022777"/>
    </source>
</evidence>
<dbReference type="PANTHER" id="PTHR11947">
    <property type="entry name" value="PYRUVATE DEHYDROGENASE KINASE"/>
    <property type="match status" value="1"/>
</dbReference>
<comment type="similarity">
    <text evidence="1 7">Belongs to the PDK/BCKDK protein kinase family.</text>
</comment>
<feature type="region of interest" description="Disordered" evidence="8">
    <location>
        <begin position="644"/>
        <end position="761"/>
    </location>
</feature>
<feature type="compositionally biased region" description="Basic and acidic residues" evidence="8">
    <location>
        <begin position="743"/>
        <end position="757"/>
    </location>
</feature>
<proteinExistence type="inferred from homology"/>
<keyword evidence="2 7" id="KW-0808">Transferase</keyword>
<keyword evidence="3 7" id="KW-0547">Nucleotide-binding</keyword>
<dbReference type="SUPFAM" id="SSF55874">
    <property type="entry name" value="ATPase domain of HSP90 chaperone/DNA topoisomerase II/histidine kinase"/>
    <property type="match status" value="1"/>
</dbReference>
<keyword evidence="5 7" id="KW-0067">ATP-binding</keyword>
<dbReference type="AlphaFoldDB" id="A0AAN6QNY8"/>
<dbReference type="Pfam" id="PF02518">
    <property type="entry name" value="HATPase_c"/>
    <property type="match status" value="1"/>
</dbReference>
<evidence type="ECO:0000256" key="8">
    <source>
        <dbReference type="SAM" id="MobiDB-lite"/>
    </source>
</evidence>
<dbReference type="PANTHER" id="PTHR11947:SF25">
    <property type="entry name" value="[PYRUVATE DEHYDROGENASE (ACETYL-TRANSFERRING)] KINASE 2, MITOCHONDRIAL"/>
    <property type="match status" value="1"/>
</dbReference>
<dbReference type="Proteomes" id="UP001175353">
    <property type="component" value="Unassembled WGS sequence"/>
</dbReference>
<dbReference type="InterPro" id="IPR003594">
    <property type="entry name" value="HATPase_dom"/>
</dbReference>
<feature type="compositionally biased region" description="Polar residues" evidence="8">
    <location>
        <begin position="788"/>
        <end position="800"/>
    </location>
</feature>
<dbReference type="Gene3D" id="1.20.140.20">
    <property type="entry name" value="Alpha-ketoacid/pyruvate dehydrogenase kinase, N-terminal domain"/>
    <property type="match status" value="1"/>
</dbReference>
<dbReference type="SUPFAM" id="SSF69012">
    <property type="entry name" value="alpha-ketoacid dehydrogenase kinase, N-terminal domain"/>
    <property type="match status" value="1"/>
</dbReference>
<keyword evidence="13" id="KW-1185">Reference proteome</keyword>
<comment type="caution">
    <text evidence="12">The sequence shown here is derived from an EMBL/GenBank/DDBJ whole genome shotgun (WGS) entry which is preliminary data.</text>
</comment>
<evidence type="ECO:0000256" key="7">
    <source>
        <dbReference type="RuleBase" id="RU366032"/>
    </source>
</evidence>
<sequence>MQTLPYSALTNEHISHVYEAYYRAFEIFRKVPEVRTLTDNDKFCEALQTTLKEHLTVIPRLAMGILEIQDSVSGDECDRFMNTLLRSRISRRVIAEQHLALNETFHSPWHFDGKKSAMAPEDEFVGEIFLKCNAKEIVETCAQRASELTRKAYGPSVSLPKIVLQGHLDTTFPYIPSHLEYILGELLRNSLQAVVEQRSSAEPPPIEVLICEAAQHVIIRVSDQGGGIDREILPYLWSFAKGPRRVKRLKNLGKVPRLAATMQELQLPPSRADNVAGSGEKFGSSLASLSGRPPDLRLGIGLPMSRIYAEYWAGSLELHSLEGYGPCIPQRQEPLDCYTPSHVSYALRCQEVPAIDGIMQATVPGAAPRQIEREDGVAWVYDRDVVTTWRLPDAFESALARETVFIAIEAFLDEYLDIDQCDHTTVLRCFRDYLAQLGSQQVTVTTSSLVQDMLAAYRELGPDIEPFSCSPDTAGFVAEFVRSRECFFHESGRQPYIGTTFAHCEIPYRTAELNVELHFTWSPPLLHFRDLRNAVYEGDHFTLEPCMTAVDYSHQLCSRALPHTAEYYVGPTEPWLNWDDTLQSLQGIVPHQRAREEGALRLDAYTIPLHVMAILTKHFAGDVRLETVVRCTVPLTVKRRPDQCVEVEDRISSPPLRTMASQTLEHDERLSGRRDRATRDAGEGSSPLRKPHRTSATPSRLLKPADKSSWRLPVPRSRPLRACSAAEEDKENTPGASPSNMKELSEQLKRKAEEGRGRAPSPLLRMNALSLARLYDKATLDAHEQRESAPQSPLSPTAWSSNNPYRVFQAREVGMEETHYSPLRAMDERLACGADVGTGRERWPSFQSGL</sequence>
<dbReference type="GO" id="GO:0010906">
    <property type="term" value="P:regulation of glucose metabolic process"/>
    <property type="evidence" value="ECO:0007669"/>
    <property type="project" value="TreeGrafter"/>
</dbReference>
<dbReference type="InterPro" id="IPR036890">
    <property type="entry name" value="HATPase_C_sf"/>
</dbReference>
<evidence type="ECO:0000256" key="6">
    <source>
        <dbReference type="ARBA" id="ARBA00023128"/>
    </source>
</evidence>
<evidence type="ECO:0000259" key="10">
    <source>
        <dbReference type="Pfam" id="PF10436"/>
    </source>
</evidence>
<feature type="region of interest" description="Disordered" evidence="8">
    <location>
        <begin position="781"/>
        <end position="800"/>
    </location>
</feature>
<dbReference type="EC" id="2.7.11.-" evidence="7"/>
<reference evidence="11" key="1">
    <citation type="submission" date="2021-12" db="EMBL/GenBank/DDBJ databases">
        <title>Black yeast isolated from Biological Soil Crust.</title>
        <authorList>
            <person name="Kurbessoian T."/>
        </authorList>
    </citation>
    <scope>NUCLEOTIDE SEQUENCE</scope>
    <source>
        <strain evidence="11">CCFEE 5208</strain>
    </source>
</reference>
<evidence type="ECO:0000256" key="5">
    <source>
        <dbReference type="ARBA" id="ARBA00022840"/>
    </source>
</evidence>
<reference evidence="12" key="2">
    <citation type="submission" date="2023-06" db="EMBL/GenBank/DDBJ databases">
        <title>Black Yeasts Isolated from many extreme environments.</title>
        <authorList>
            <person name="Coleine C."/>
            <person name="Stajich J.E."/>
            <person name="Selbmann L."/>
        </authorList>
    </citation>
    <scope>NUCLEOTIDE SEQUENCE</scope>
    <source>
        <strain evidence="12">CCFEE 5200</strain>
    </source>
</reference>
<comment type="subcellular location">
    <subcellularLocation>
        <location evidence="7">Mitochondrion matrix</location>
    </subcellularLocation>
</comment>
<evidence type="ECO:0000313" key="13">
    <source>
        <dbReference type="Proteomes" id="UP001175353"/>
    </source>
</evidence>